<dbReference type="Pfam" id="PF03547">
    <property type="entry name" value="Mem_trans"/>
    <property type="match status" value="1"/>
</dbReference>
<name>A0ABS6WSK5_9HYPH</name>
<feature type="transmembrane region" description="Helical" evidence="7">
    <location>
        <begin position="280"/>
        <end position="305"/>
    </location>
</feature>
<comment type="subcellular location">
    <subcellularLocation>
        <location evidence="1">Membrane</location>
        <topology evidence="1">Multi-pass membrane protein</topology>
    </subcellularLocation>
</comment>
<evidence type="ECO:0000256" key="3">
    <source>
        <dbReference type="ARBA" id="ARBA00022475"/>
    </source>
</evidence>
<reference evidence="8" key="1">
    <citation type="submission" date="2021-07" db="EMBL/GenBank/DDBJ databases">
        <title>Pseudohoeflea marina sp. nov. a polyhydroxyalcanoate-producing bacterium.</title>
        <authorList>
            <person name="Zheng W."/>
            <person name="Yu S."/>
            <person name="Huang Y."/>
        </authorList>
    </citation>
    <scope>NUCLEOTIDE SEQUENCE</scope>
    <source>
        <strain evidence="8">DP4N28-3</strain>
    </source>
</reference>
<feature type="transmembrane region" description="Helical" evidence="7">
    <location>
        <begin position="253"/>
        <end position="273"/>
    </location>
</feature>
<proteinExistence type="predicted"/>
<feature type="transmembrane region" description="Helical" evidence="7">
    <location>
        <begin position="196"/>
        <end position="216"/>
    </location>
</feature>
<sequence length="309" mass="32287">MLPIFESILPIFLLVVAGAVFKRMPLLDAGLWPGLETFGYYILFPALLFLTLGNADFSGLSLNAIGMTALLAVFVMFALCLALYPLLDKAGYSNASFTSVFQTATRWNGFVALAIAERYAGTGALAIVALVMAVNILPLNVTNVGVLLWFNGGPRHLGAFAVKTATNPLILGCLAGLALQAMPFRLYLPLEQAIDLLARSALGLGLVMVGAGLRLSDALRPGLLVLLSSGLKLIAMPLMMIGFGLLFGLSGQVLALMAICGAVPTAMNGFLLARQLGGDAPLYAAVATLQTAASFLTIPAAIALAEWLG</sequence>
<evidence type="ECO:0000256" key="7">
    <source>
        <dbReference type="SAM" id="Phobius"/>
    </source>
</evidence>
<dbReference type="RefSeq" id="WP_219203218.1">
    <property type="nucleotide sequence ID" value="NZ_JAHWQX010000004.1"/>
</dbReference>
<keyword evidence="3" id="KW-1003">Cell membrane</keyword>
<evidence type="ECO:0000256" key="4">
    <source>
        <dbReference type="ARBA" id="ARBA00022692"/>
    </source>
</evidence>
<accession>A0ABS6WSK5</accession>
<dbReference type="InterPro" id="IPR004776">
    <property type="entry name" value="Mem_transp_PIN-like"/>
</dbReference>
<evidence type="ECO:0000313" key="8">
    <source>
        <dbReference type="EMBL" id="MBW3098921.1"/>
    </source>
</evidence>
<feature type="transmembrane region" description="Helical" evidence="7">
    <location>
        <begin position="7"/>
        <end position="26"/>
    </location>
</feature>
<keyword evidence="5 7" id="KW-1133">Transmembrane helix</keyword>
<dbReference type="PANTHER" id="PTHR36838">
    <property type="entry name" value="AUXIN EFFLUX CARRIER FAMILY PROTEIN"/>
    <property type="match status" value="1"/>
</dbReference>
<organism evidence="8 9">
    <name type="scientific">Pseudohoeflea coraliihabitans</name>
    <dbReference type="NCBI Taxonomy" id="2860393"/>
    <lineage>
        <taxon>Bacteria</taxon>
        <taxon>Pseudomonadati</taxon>
        <taxon>Pseudomonadota</taxon>
        <taxon>Alphaproteobacteria</taxon>
        <taxon>Hyphomicrobiales</taxon>
        <taxon>Rhizobiaceae</taxon>
        <taxon>Pseudohoeflea</taxon>
    </lineage>
</organism>
<feature type="transmembrane region" description="Helical" evidence="7">
    <location>
        <begin position="38"/>
        <end position="57"/>
    </location>
</feature>
<evidence type="ECO:0000256" key="1">
    <source>
        <dbReference type="ARBA" id="ARBA00004141"/>
    </source>
</evidence>
<gene>
    <name evidence="8" type="ORF">KY465_16700</name>
</gene>
<keyword evidence="9" id="KW-1185">Reference proteome</keyword>
<dbReference type="PANTHER" id="PTHR36838:SF4">
    <property type="entry name" value="AUXIN EFFLUX CARRIER FAMILY PROTEIN"/>
    <property type="match status" value="1"/>
</dbReference>
<evidence type="ECO:0000256" key="5">
    <source>
        <dbReference type="ARBA" id="ARBA00022989"/>
    </source>
</evidence>
<evidence type="ECO:0000313" key="9">
    <source>
        <dbReference type="Proteomes" id="UP001430804"/>
    </source>
</evidence>
<dbReference type="EMBL" id="JAHWQX010000004">
    <property type="protein sequence ID" value="MBW3098921.1"/>
    <property type="molecule type" value="Genomic_DNA"/>
</dbReference>
<dbReference type="Proteomes" id="UP001430804">
    <property type="component" value="Unassembled WGS sequence"/>
</dbReference>
<feature type="transmembrane region" description="Helical" evidence="7">
    <location>
        <begin position="64"/>
        <end position="87"/>
    </location>
</feature>
<keyword evidence="6 7" id="KW-0472">Membrane</keyword>
<evidence type="ECO:0000256" key="2">
    <source>
        <dbReference type="ARBA" id="ARBA00022448"/>
    </source>
</evidence>
<comment type="caution">
    <text evidence="8">The sequence shown here is derived from an EMBL/GenBank/DDBJ whole genome shotgun (WGS) entry which is preliminary data.</text>
</comment>
<feature type="transmembrane region" description="Helical" evidence="7">
    <location>
        <begin position="223"/>
        <end position="247"/>
    </location>
</feature>
<keyword evidence="4 7" id="KW-0812">Transmembrane</keyword>
<feature type="transmembrane region" description="Helical" evidence="7">
    <location>
        <begin position="124"/>
        <end position="149"/>
    </location>
</feature>
<protein>
    <submittedName>
        <fullName evidence="8">AEC family transporter</fullName>
    </submittedName>
</protein>
<evidence type="ECO:0000256" key="6">
    <source>
        <dbReference type="ARBA" id="ARBA00023136"/>
    </source>
</evidence>
<keyword evidence="2" id="KW-0813">Transport</keyword>